<comment type="cofactor">
    <cofactor evidence="3">
        <name>a divalent metal cation</name>
        <dbReference type="ChEBI" id="CHEBI:60240"/>
    </cofactor>
    <text evidence="3">Binds 2 divalent metal cations per subunit. Site 1 may preferentially bind zinc ions, while site 2 has a preference for magnesium and/or manganese ions.</text>
</comment>
<feature type="region of interest" description="Disordered" evidence="4">
    <location>
        <begin position="1"/>
        <end position="21"/>
    </location>
</feature>
<proteinExistence type="inferred from homology"/>
<organism evidence="6 7">
    <name type="scientific">Mycena metata</name>
    <dbReference type="NCBI Taxonomy" id="1033252"/>
    <lineage>
        <taxon>Eukaryota</taxon>
        <taxon>Fungi</taxon>
        <taxon>Dikarya</taxon>
        <taxon>Basidiomycota</taxon>
        <taxon>Agaricomycotina</taxon>
        <taxon>Agaricomycetes</taxon>
        <taxon>Agaricomycetidae</taxon>
        <taxon>Agaricales</taxon>
        <taxon>Marasmiineae</taxon>
        <taxon>Mycenaceae</taxon>
        <taxon>Mycena</taxon>
    </lineage>
</organism>
<comment type="similarity">
    <text evidence="3">Belongs to the cyclic nucleotide phosphodiesterase family.</text>
</comment>
<dbReference type="Gene3D" id="1.10.1300.10">
    <property type="entry name" value="3'5'-cyclic nucleotide phosphodiesterase, catalytic domain"/>
    <property type="match status" value="1"/>
</dbReference>
<keyword evidence="2 3" id="KW-0378">Hydrolase</keyword>
<evidence type="ECO:0000256" key="1">
    <source>
        <dbReference type="ARBA" id="ARBA00022723"/>
    </source>
</evidence>
<dbReference type="SMART" id="SM00471">
    <property type="entry name" value="HDc"/>
    <property type="match status" value="1"/>
</dbReference>
<dbReference type="InterPro" id="IPR036971">
    <property type="entry name" value="PDEase_catalytic_dom_sf"/>
</dbReference>
<keyword evidence="1 3" id="KW-0479">Metal-binding</keyword>
<evidence type="ECO:0000256" key="3">
    <source>
        <dbReference type="RuleBase" id="RU363067"/>
    </source>
</evidence>
<evidence type="ECO:0000313" key="6">
    <source>
        <dbReference type="EMBL" id="KAJ7778103.1"/>
    </source>
</evidence>
<dbReference type="Proteomes" id="UP001215598">
    <property type="component" value="Unassembled WGS sequence"/>
</dbReference>
<dbReference type="PROSITE" id="PS00126">
    <property type="entry name" value="PDEASE_I_1"/>
    <property type="match status" value="1"/>
</dbReference>
<keyword evidence="7" id="KW-1185">Reference proteome</keyword>
<dbReference type="EC" id="3.1.4.-" evidence="3"/>
<dbReference type="AlphaFoldDB" id="A0AAD7K4J2"/>
<dbReference type="PANTHER" id="PTHR11347">
    <property type="entry name" value="CYCLIC NUCLEOTIDE PHOSPHODIESTERASE"/>
    <property type="match status" value="1"/>
</dbReference>
<dbReference type="GO" id="GO:0007165">
    <property type="term" value="P:signal transduction"/>
    <property type="evidence" value="ECO:0007669"/>
    <property type="project" value="InterPro"/>
</dbReference>
<dbReference type="SUPFAM" id="SSF109604">
    <property type="entry name" value="HD-domain/PDEase-like"/>
    <property type="match status" value="1"/>
</dbReference>
<dbReference type="GO" id="GO:0004114">
    <property type="term" value="F:3',5'-cyclic-nucleotide phosphodiesterase activity"/>
    <property type="evidence" value="ECO:0007669"/>
    <property type="project" value="InterPro"/>
</dbReference>
<dbReference type="GO" id="GO:0046872">
    <property type="term" value="F:metal ion binding"/>
    <property type="evidence" value="ECO:0007669"/>
    <property type="project" value="UniProtKB-KW"/>
</dbReference>
<feature type="non-terminal residue" evidence="6">
    <location>
        <position position="1"/>
    </location>
</feature>
<evidence type="ECO:0000259" key="5">
    <source>
        <dbReference type="PROSITE" id="PS51845"/>
    </source>
</evidence>
<evidence type="ECO:0000256" key="4">
    <source>
        <dbReference type="SAM" id="MobiDB-lite"/>
    </source>
</evidence>
<reference evidence="6" key="1">
    <citation type="submission" date="2023-03" db="EMBL/GenBank/DDBJ databases">
        <title>Massive genome expansion in bonnet fungi (Mycena s.s.) driven by repeated elements and novel gene families across ecological guilds.</title>
        <authorList>
            <consortium name="Lawrence Berkeley National Laboratory"/>
            <person name="Harder C.B."/>
            <person name="Miyauchi S."/>
            <person name="Viragh M."/>
            <person name="Kuo A."/>
            <person name="Thoen E."/>
            <person name="Andreopoulos B."/>
            <person name="Lu D."/>
            <person name="Skrede I."/>
            <person name="Drula E."/>
            <person name="Henrissat B."/>
            <person name="Morin E."/>
            <person name="Kohler A."/>
            <person name="Barry K."/>
            <person name="LaButti K."/>
            <person name="Morin E."/>
            <person name="Salamov A."/>
            <person name="Lipzen A."/>
            <person name="Mereny Z."/>
            <person name="Hegedus B."/>
            <person name="Baldrian P."/>
            <person name="Stursova M."/>
            <person name="Weitz H."/>
            <person name="Taylor A."/>
            <person name="Grigoriev I.V."/>
            <person name="Nagy L.G."/>
            <person name="Martin F."/>
            <person name="Kauserud H."/>
        </authorList>
    </citation>
    <scope>NUCLEOTIDE SEQUENCE</scope>
    <source>
        <strain evidence="6">CBHHK182m</strain>
    </source>
</reference>
<dbReference type="EMBL" id="JARKIB010000007">
    <property type="protein sequence ID" value="KAJ7778103.1"/>
    <property type="molecule type" value="Genomic_DNA"/>
</dbReference>
<name>A0AAD7K4J2_9AGAR</name>
<feature type="region of interest" description="Disordered" evidence="4">
    <location>
        <begin position="270"/>
        <end position="295"/>
    </location>
</feature>
<gene>
    <name evidence="6" type="ORF">B0H16DRAFT_1301368</name>
</gene>
<dbReference type="Pfam" id="PF00233">
    <property type="entry name" value="PDEase_I"/>
    <property type="match status" value="1"/>
</dbReference>
<evidence type="ECO:0000313" key="7">
    <source>
        <dbReference type="Proteomes" id="UP001215598"/>
    </source>
</evidence>
<evidence type="ECO:0000256" key="2">
    <source>
        <dbReference type="ARBA" id="ARBA00022801"/>
    </source>
</evidence>
<dbReference type="InterPro" id="IPR023174">
    <property type="entry name" value="PDEase_CS"/>
</dbReference>
<dbReference type="PROSITE" id="PS51845">
    <property type="entry name" value="PDEASE_I_2"/>
    <property type="match status" value="1"/>
</dbReference>
<feature type="domain" description="PDEase" evidence="5">
    <location>
        <begin position="77"/>
        <end position="440"/>
    </location>
</feature>
<dbReference type="InterPro" id="IPR002073">
    <property type="entry name" value="PDEase_catalytic_dom"/>
</dbReference>
<sequence length="451" mass="49467">MCGHDQLLHPPQSTRSGRRRSADIGGLSLALGSNHGKGWLGHGTEGEATLQTRFAELLSDMYTQTLNAVNEHAANDASPDLPPETRTSLIKSLDGWNFEPNALPSEDHVAACAVIIFEALFRIQGMEEAVGVKLAQISPFITHLRHIYRWQNSYHNFEHALDVLQATYSYLRAANMVPPLSILLTQGTWKPARRPTNAALITLLTPPDLLILLLAAIGHDVGHPGFTNAFMANAAAPLSVVFDGESPLERMHVALLLRVMRSCGLGGVLDGDSAPSAPPNPDSSKTPNAGKKTTRTHTKRLLVDTVLATDMRVHDAFMLRFSDLLAGRGDLSLGHKRTVLCQAIIKCADISNPSRPYYISQHWASALLREWNNQAALELYHHLPPTLEGRLKEASSQMFFIPGFVKPLLDLVLRGVPEMKPYAAQCDLNLKLWTARLGILKKNASGRKPQP</sequence>
<comment type="caution">
    <text evidence="6">The sequence shown here is derived from an EMBL/GenBank/DDBJ whole genome shotgun (WGS) entry which is preliminary data.</text>
</comment>
<dbReference type="InterPro" id="IPR003607">
    <property type="entry name" value="HD/PDEase_dom"/>
</dbReference>
<protein>
    <recommendedName>
        <fullName evidence="3">Phosphodiesterase</fullName>
        <ecNumber evidence="3">3.1.4.-</ecNumber>
    </recommendedName>
</protein>
<accession>A0AAD7K4J2</accession>